<dbReference type="Gene3D" id="3.40.50.1110">
    <property type="entry name" value="SGNH hydrolase"/>
    <property type="match status" value="1"/>
</dbReference>
<organism evidence="2">
    <name type="scientific">viral metagenome</name>
    <dbReference type="NCBI Taxonomy" id="1070528"/>
    <lineage>
        <taxon>unclassified sequences</taxon>
        <taxon>metagenomes</taxon>
        <taxon>organismal metagenomes</taxon>
    </lineage>
</organism>
<proteinExistence type="predicted"/>
<name>A0A6C0IJK4_9ZZZZ</name>
<sequence length="519" mass="60558">MSKLAVKVKNNTFNHEPPYLQDTNNITFIKNNIQGQNGDVPVNEEDIVIYTNYFLDKIDPKSKYNIALMIEGIEHDKKYYNYIEKNNDKFDIVLTWSKQLLDKGENYKQIMCGTTWLHDMYIRMWDKKKICSHVVSAKTQLAGHRLRHVIADNIQKDKLTVDIFGHIYNLLPFPKTKAFQKDHSARHITQGKIYALKEYMFSIVIENAKADYEFTEKLIDCFLSGTIPIYYGCPSIQKFFDIRGILQFDTEKECVDILHTLTPEMYNNMKVYAEHNYVIAQRYKIFDLCEDYILELCEHTHDNKNKNIIIYGDSHVSGFVSKTLIENGLQSRNGITAVRTPRYTCYNLNKKVLSIWNHIVEIEKKLGRKLNKQDIVFFNYGETDIRHHIGFQHEDDRNNDTNITNVITNYMELINILKKLDRFSIGICGTIPSQIYNGKGGNGRNSYKTHVERNVITEKFNNILKDECDKNNIPFIDIFNEIKNNDDGFLFVSPDGIHIHDNGNNKLFSLFDGLLSKYV</sequence>
<dbReference type="InterPro" id="IPR038577">
    <property type="entry name" value="GT10-like_C_sf"/>
</dbReference>
<accession>A0A6C0IJK4</accession>
<dbReference type="InterPro" id="IPR001087">
    <property type="entry name" value="GDSL"/>
</dbReference>
<dbReference type="SUPFAM" id="SSF53756">
    <property type="entry name" value="UDP-Glycosyltransferase/glycogen phosphorylase"/>
    <property type="match status" value="1"/>
</dbReference>
<dbReference type="Pfam" id="PF00657">
    <property type="entry name" value="Lipase_GDSL"/>
    <property type="match status" value="1"/>
</dbReference>
<evidence type="ECO:0000313" key="2">
    <source>
        <dbReference type="EMBL" id="QHT93411.1"/>
    </source>
</evidence>
<feature type="domain" description="Fucosyltransferase C-terminal" evidence="1">
    <location>
        <begin position="126"/>
        <end position="305"/>
    </location>
</feature>
<dbReference type="InterPro" id="IPR055270">
    <property type="entry name" value="Glyco_tran_10_C"/>
</dbReference>
<dbReference type="SUPFAM" id="SSF52266">
    <property type="entry name" value="SGNH hydrolase"/>
    <property type="match status" value="1"/>
</dbReference>
<protein>
    <recommendedName>
        <fullName evidence="1">Fucosyltransferase C-terminal domain-containing protein</fullName>
    </recommendedName>
</protein>
<dbReference type="Pfam" id="PF00852">
    <property type="entry name" value="Glyco_transf_10"/>
    <property type="match status" value="1"/>
</dbReference>
<dbReference type="InterPro" id="IPR036514">
    <property type="entry name" value="SGNH_hydro_sf"/>
</dbReference>
<dbReference type="EMBL" id="MN740207">
    <property type="protein sequence ID" value="QHT93411.1"/>
    <property type="molecule type" value="Genomic_DNA"/>
</dbReference>
<dbReference type="Gene3D" id="3.40.50.11660">
    <property type="entry name" value="Glycosyl transferase family 10, C-terminal domain"/>
    <property type="match status" value="1"/>
</dbReference>
<evidence type="ECO:0000259" key="1">
    <source>
        <dbReference type="Pfam" id="PF00852"/>
    </source>
</evidence>
<dbReference type="CDD" id="cd00229">
    <property type="entry name" value="SGNH_hydrolase"/>
    <property type="match status" value="1"/>
</dbReference>
<dbReference type="GO" id="GO:0016788">
    <property type="term" value="F:hydrolase activity, acting on ester bonds"/>
    <property type="evidence" value="ECO:0007669"/>
    <property type="project" value="InterPro"/>
</dbReference>
<dbReference type="AlphaFoldDB" id="A0A6C0IJK4"/>
<reference evidence="2" key="1">
    <citation type="journal article" date="2020" name="Nature">
        <title>Giant virus diversity and host interactions through global metagenomics.</title>
        <authorList>
            <person name="Schulz F."/>
            <person name="Roux S."/>
            <person name="Paez-Espino D."/>
            <person name="Jungbluth S."/>
            <person name="Walsh D.A."/>
            <person name="Denef V.J."/>
            <person name="McMahon K.D."/>
            <person name="Konstantinidis K.T."/>
            <person name="Eloe-Fadrosh E.A."/>
            <person name="Kyrpides N.C."/>
            <person name="Woyke T."/>
        </authorList>
    </citation>
    <scope>NUCLEOTIDE SEQUENCE</scope>
    <source>
        <strain evidence="2">GVMAG-M-3300024252-29</strain>
    </source>
</reference>